<dbReference type="Proteomes" id="UP001159363">
    <property type="component" value="Chromosome 3"/>
</dbReference>
<dbReference type="InterPro" id="IPR010401">
    <property type="entry name" value="AGL/Gdb1"/>
</dbReference>
<proteinExistence type="predicted"/>
<dbReference type="InterPro" id="IPR008928">
    <property type="entry name" value="6-hairpin_glycosidase_sf"/>
</dbReference>
<gene>
    <name evidence="2" type="ORF">PR048_008973</name>
</gene>
<keyword evidence="3" id="KW-1185">Reference proteome</keyword>
<dbReference type="SUPFAM" id="SSF48208">
    <property type="entry name" value="Six-hairpin glycosidases"/>
    <property type="match status" value="1"/>
</dbReference>
<dbReference type="Pfam" id="PF06202">
    <property type="entry name" value="GDE_C"/>
    <property type="match status" value="1"/>
</dbReference>
<evidence type="ECO:0000259" key="1">
    <source>
        <dbReference type="Pfam" id="PF06202"/>
    </source>
</evidence>
<reference evidence="2 3" key="1">
    <citation type="submission" date="2023-02" db="EMBL/GenBank/DDBJ databases">
        <title>LHISI_Scaffold_Assembly.</title>
        <authorList>
            <person name="Stuart O.P."/>
            <person name="Cleave R."/>
            <person name="Magrath M.J.L."/>
            <person name="Mikheyev A.S."/>
        </authorList>
    </citation>
    <scope>NUCLEOTIDE SEQUENCE [LARGE SCALE GENOMIC DNA]</scope>
    <source>
        <strain evidence="2">Daus_M_001</strain>
        <tissue evidence="2">Leg muscle</tissue>
    </source>
</reference>
<name>A0ABQ9HYN2_9NEOP</name>
<evidence type="ECO:0000313" key="3">
    <source>
        <dbReference type="Proteomes" id="UP001159363"/>
    </source>
</evidence>
<dbReference type="InterPro" id="IPR032790">
    <property type="entry name" value="GDE_C"/>
</dbReference>
<protein>
    <recommendedName>
        <fullName evidence="1">Glycogen debranching enzyme C-terminal domain-containing protein</fullName>
    </recommendedName>
</protein>
<comment type="caution">
    <text evidence="2">The sequence shown here is derived from an EMBL/GenBank/DDBJ whole genome shotgun (WGS) entry which is preliminary data.</text>
</comment>
<accession>A0ABQ9HYN2</accession>
<dbReference type="PANTHER" id="PTHR10569">
    <property type="entry name" value="GLYCOGEN DEBRANCHING ENZYME"/>
    <property type="match status" value="1"/>
</dbReference>
<organism evidence="2 3">
    <name type="scientific">Dryococelus australis</name>
    <dbReference type="NCBI Taxonomy" id="614101"/>
    <lineage>
        <taxon>Eukaryota</taxon>
        <taxon>Metazoa</taxon>
        <taxon>Ecdysozoa</taxon>
        <taxon>Arthropoda</taxon>
        <taxon>Hexapoda</taxon>
        <taxon>Insecta</taxon>
        <taxon>Pterygota</taxon>
        <taxon>Neoptera</taxon>
        <taxon>Polyneoptera</taxon>
        <taxon>Phasmatodea</taxon>
        <taxon>Verophasmatodea</taxon>
        <taxon>Anareolatae</taxon>
        <taxon>Phasmatidae</taxon>
        <taxon>Eurycanthinae</taxon>
        <taxon>Dryococelus</taxon>
    </lineage>
</organism>
<feature type="domain" description="Glycogen debranching enzyme C-terminal" evidence="1">
    <location>
        <begin position="8"/>
        <end position="293"/>
    </location>
</feature>
<sequence>MAASSLKTVRGFVFGGNSYNCGTWMDKMGSSDKAGNRGTPATPRDGSAVELVGLSKKALCWLASLHEQGKFPYGSVTREKKNGTKIMWTYREWERKIVGSFERAFYVGLQPYPGESRQDLVHRRGIYKDTFGSSQPWADYQLRCNFPVAMVAAPDMFDPSHAWTALQKAEELLLGPLGMRTLDPGDWNYNGNYDNSNDSSDPKLAHGFNYHQGPEWVWPLGFFLRARLHFAGVVGGDAELQRTVAHTRALLAQHFTELQTSPWRGLAELTNKDGAYCRDSCRTQAWSMACILEIEFYYSSLSSGRSFYNLERWQHSHGLVTSRAACLEDRGFNLSSPPRGAIRKAHHSCTPDKPAPVVEGYATPRTPKNCRYEKSRYKYDTSTQHR</sequence>
<dbReference type="EMBL" id="JARBHB010000003">
    <property type="protein sequence ID" value="KAJ8889474.1"/>
    <property type="molecule type" value="Genomic_DNA"/>
</dbReference>
<evidence type="ECO:0000313" key="2">
    <source>
        <dbReference type="EMBL" id="KAJ8889474.1"/>
    </source>
</evidence>
<dbReference type="PANTHER" id="PTHR10569:SF2">
    <property type="entry name" value="GLYCOGEN DEBRANCHING ENZYME"/>
    <property type="match status" value="1"/>
</dbReference>